<evidence type="ECO:0000259" key="2">
    <source>
        <dbReference type="Pfam" id="PF00814"/>
    </source>
</evidence>
<dbReference type="InterPro" id="IPR000905">
    <property type="entry name" value="Gcp-like_dom"/>
</dbReference>
<comment type="caution">
    <text evidence="3">The sequence shown here is derived from an EMBL/GenBank/DDBJ whole genome shotgun (WGS) entry which is preliminary data.</text>
</comment>
<reference evidence="3 4" key="1">
    <citation type="submission" date="2020-04" db="EMBL/GenBank/DDBJ databases">
        <title>Antimicrobial susceptibility and clonality of vaginal-derived multi-drug resistant Mobiluncus isolates in China.</title>
        <authorList>
            <person name="Zhang X."/>
        </authorList>
    </citation>
    <scope>NUCLEOTIDE SEQUENCE [LARGE SCALE GENOMIC DNA]</scope>
    <source>
        <strain evidence="3 4">19</strain>
    </source>
</reference>
<protein>
    <submittedName>
        <fullName evidence="3">tRNA (Adenosine(37)-N6)-threonylcarbamoyltransferase complex dimerization subunit type 1 TsaB</fullName>
    </submittedName>
</protein>
<gene>
    <name evidence="3" type="primary">tsaB</name>
    <name evidence="3" type="ORF">HHJ67_02545</name>
</gene>
<dbReference type="InterPro" id="IPR043129">
    <property type="entry name" value="ATPase_NBD"/>
</dbReference>
<feature type="compositionally biased region" description="Basic and acidic residues" evidence="1">
    <location>
        <begin position="243"/>
        <end position="253"/>
    </location>
</feature>
<dbReference type="GO" id="GO:0002949">
    <property type="term" value="P:tRNA threonylcarbamoyladenosine modification"/>
    <property type="evidence" value="ECO:0007669"/>
    <property type="project" value="InterPro"/>
</dbReference>
<name>A0A7Y0UFZ3_9ACTO</name>
<dbReference type="EMBL" id="JABCUI010000001">
    <property type="protein sequence ID" value="NMW86633.1"/>
    <property type="molecule type" value="Genomic_DNA"/>
</dbReference>
<evidence type="ECO:0000313" key="3">
    <source>
        <dbReference type="EMBL" id="NMW86633.1"/>
    </source>
</evidence>
<accession>A0A7Y0UFZ3</accession>
<feature type="domain" description="Gcp-like" evidence="2">
    <location>
        <begin position="67"/>
        <end position="147"/>
    </location>
</feature>
<sequence length="253" mass="26780">MVLREKRIRIVSVSYLFIDTCAGAGVALVNPEDPSETLVKVNPDGKAQVEALSSLVADVVQEGGRPEKIVVSRGPAPFTGLRVGLVTARTLGFAWDVPVLGVDELLLQAQAAAGVLSGADCPSRARGETPRWIVSLMDARRHEVYAGLFRPNPAGGPVSQCGTDWVGSAGLLKDITQGWDRDFTGFADGGVFLVGNAATQITGQTVDVRFADLARAATSLVNGAEGDTEAPQKLALQSTEPQYLRRPDIQQKS</sequence>
<evidence type="ECO:0000313" key="4">
    <source>
        <dbReference type="Proteomes" id="UP000553981"/>
    </source>
</evidence>
<organism evidence="3 4">
    <name type="scientific">Mobiluncus curtisii</name>
    <dbReference type="NCBI Taxonomy" id="2051"/>
    <lineage>
        <taxon>Bacteria</taxon>
        <taxon>Bacillati</taxon>
        <taxon>Actinomycetota</taxon>
        <taxon>Actinomycetes</taxon>
        <taxon>Actinomycetales</taxon>
        <taxon>Actinomycetaceae</taxon>
        <taxon>Mobiluncus</taxon>
    </lineage>
</organism>
<dbReference type="SUPFAM" id="SSF53067">
    <property type="entry name" value="Actin-like ATPase domain"/>
    <property type="match status" value="1"/>
</dbReference>
<dbReference type="Proteomes" id="UP000553981">
    <property type="component" value="Unassembled WGS sequence"/>
</dbReference>
<dbReference type="AlphaFoldDB" id="A0A7Y0UFZ3"/>
<evidence type="ECO:0000256" key="1">
    <source>
        <dbReference type="SAM" id="MobiDB-lite"/>
    </source>
</evidence>
<feature type="region of interest" description="Disordered" evidence="1">
    <location>
        <begin position="222"/>
        <end position="253"/>
    </location>
</feature>
<dbReference type="Pfam" id="PF00814">
    <property type="entry name" value="TsaD"/>
    <property type="match status" value="1"/>
</dbReference>
<dbReference type="GO" id="GO:0016740">
    <property type="term" value="F:transferase activity"/>
    <property type="evidence" value="ECO:0007669"/>
    <property type="project" value="UniProtKB-KW"/>
</dbReference>
<dbReference type="InterPro" id="IPR022496">
    <property type="entry name" value="T6A_TsaB"/>
</dbReference>
<keyword evidence="3" id="KW-0808">Transferase</keyword>
<dbReference type="Gene3D" id="3.30.420.40">
    <property type="match status" value="2"/>
</dbReference>
<dbReference type="NCBIfam" id="TIGR03725">
    <property type="entry name" value="T6A_YeaZ"/>
    <property type="match status" value="1"/>
</dbReference>
<proteinExistence type="predicted"/>